<feature type="transmembrane region" description="Helical" evidence="2">
    <location>
        <begin position="29"/>
        <end position="51"/>
    </location>
</feature>
<accession>A0A1H6WKA3</accession>
<keyword evidence="2" id="KW-0472">Membrane</keyword>
<evidence type="ECO:0000256" key="1">
    <source>
        <dbReference type="SAM" id="MobiDB-lite"/>
    </source>
</evidence>
<dbReference type="AlphaFoldDB" id="A0A1H6WKA3"/>
<protein>
    <submittedName>
        <fullName evidence="3">Uncharacterized protein</fullName>
    </submittedName>
</protein>
<proteinExistence type="predicted"/>
<dbReference type="EMBL" id="FNZH01000002">
    <property type="protein sequence ID" value="SEJ13210.1"/>
    <property type="molecule type" value="Genomic_DNA"/>
</dbReference>
<feature type="compositionally biased region" description="Basic and acidic residues" evidence="1">
    <location>
        <begin position="55"/>
        <end position="64"/>
    </location>
</feature>
<evidence type="ECO:0000313" key="4">
    <source>
        <dbReference type="Proteomes" id="UP000199403"/>
    </source>
</evidence>
<sequence length="115" mass="13069">MDQELKRQAEELEQTLQKQMELFKEDSQVYLKVGGIALLGGLLAVGSMRLLSGKSNKEAKNDKQGKKKGKKKKGYSFFRTIRNRLLWMAFEYGKARLVEKLVANVAKAETDESND</sequence>
<dbReference type="Proteomes" id="UP000199403">
    <property type="component" value="Unassembled WGS sequence"/>
</dbReference>
<keyword evidence="4" id="KW-1185">Reference proteome</keyword>
<organism evidence="3 4">
    <name type="scientific">Cyclobacterium xiamenense</name>
    <dbReference type="NCBI Taxonomy" id="1297121"/>
    <lineage>
        <taxon>Bacteria</taxon>
        <taxon>Pseudomonadati</taxon>
        <taxon>Bacteroidota</taxon>
        <taxon>Cytophagia</taxon>
        <taxon>Cytophagales</taxon>
        <taxon>Cyclobacteriaceae</taxon>
        <taxon>Cyclobacterium</taxon>
    </lineage>
</organism>
<keyword evidence="2" id="KW-0812">Transmembrane</keyword>
<gene>
    <name evidence="3" type="ORF">SAMN05192553_102546</name>
</gene>
<dbReference type="OrthoDB" id="840363at2"/>
<dbReference type="RefSeq" id="WP_092171595.1">
    <property type="nucleotide sequence ID" value="NZ_FNZH01000002.1"/>
</dbReference>
<evidence type="ECO:0000256" key="2">
    <source>
        <dbReference type="SAM" id="Phobius"/>
    </source>
</evidence>
<dbReference type="STRING" id="1416801.SAMN05192553_102546"/>
<feature type="region of interest" description="Disordered" evidence="1">
    <location>
        <begin position="54"/>
        <end position="73"/>
    </location>
</feature>
<reference evidence="4" key="1">
    <citation type="submission" date="2016-10" db="EMBL/GenBank/DDBJ databases">
        <authorList>
            <person name="Varghese N."/>
            <person name="Submissions S."/>
        </authorList>
    </citation>
    <scope>NUCLEOTIDE SEQUENCE [LARGE SCALE GENOMIC DNA]</scope>
    <source>
        <strain evidence="4">IBRC-M 10761</strain>
    </source>
</reference>
<name>A0A1H6WKA3_9BACT</name>
<evidence type="ECO:0000313" key="3">
    <source>
        <dbReference type="EMBL" id="SEJ13210.1"/>
    </source>
</evidence>
<keyword evidence="2" id="KW-1133">Transmembrane helix</keyword>